<dbReference type="InterPro" id="IPR043129">
    <property type="entry name" value="ATPase_NBD"/>
</dbReference>
<dbReference type="PANTHER" id="PTHR11735:SF6">
    <property type="entry name" value="TRNA N6-ADENOSINE THREONYLCARBAMOYLTRANSFERASE, MITOCHONDRIAL"/>
    <property type="match status" value="1"/>
</dbReference>
<dbReference type="OrthoDB" id="9806197at2"/>
<keyword evidence="2 7" id="KW-0819">tRNA processing</keyword>
<feature type="binding site" evidence="7">
    <location>
        <position position="118"/>
    </location>
    <ligand>
        <name>Fe cation</name>
        <dbReference type="ChEBI" id="CHEBI:24875"/>
    </ligand>
</feature>
<reference evidence="9 10" key="1">
    <citation type="submission" date="2014-02" db="EMBL/GenBank/DDBJ databases">
        <title>Genome sequence of Ureaplasma diversum strain 246.</title>
        <authorList>
            <person name="Sirand-Pugnet P."/>
            <person name="Breton M."/>
            <person name="Dordet-Frisoni E."/>
            <person name="Baranowski E."/>
            <person name="Barre A."/>
            <person name="Couture C."/>
            <person name="Dupuy V."/>
            <person name="Gaurivaud P."/>
            <person name="Jacob D."/>
            <person name="Lemaitre C."/>
            <person name="Manso-Silvan L."/>
            <person name="Nikolski M."/>
            <person name="Nouvel L.-X."/>
            <person name="Poumarat F."/>
            <person name="Tardy F."/>
            <person name="Thebault P."/>
            <person name="Theil S."/>
            <person name="Citti C."/>
            <person name="Thiaucourt F."/>
            <person name="Blanchard A."/>
        </authorList>
    </citation>
    <scope>NUCLEOTIDE SEQUENCE [LARGE SCALE GENOMIC DNA]</scope>
    <source>
        <strain evidence="9 10">NCTC 246</strain>
    </source>
</reference>
<dbReference type="SUPFAM" id="SSF53067">
    <property type="entry name" value="Actin-like ATPase domain"/>
    <property type="match status" value="2"/>
</dbReference>
<dbReference type="GO" id="GO:0006508">
    <property type="term" value="P:proteolysis"/>
    <property type="evidence" value="ECO:0007669"/>
    <property type="project" value="UniProtKB-KW"/>
</dbReference>
<comment type="catalytic activity">
    <reaction evidence="6 7">
        <text>L-threonylcarbamoyladenylate + adenosine(37) in tRNA = N(6)-L-threonylcarbamoyladenosine(37) in tRNA + AMP + H(+)</text>
        <dbReference type="Rhea" id="RHEA:37059"/>
        <dbReference type="Rhea" id="RHEA-COMP:10162"/>
        <dbReference type="Rhea" id="RHEA-COMP:10163"/>
        <dbReference type="ChEBI" id="CHEBI:15378"/>
        <dbReference type="ChEBI" id="CHEBI:73682"/>
        <dbReference type="ChEBI" id="CHEBI:74411"/>
        <dbReference type="ChEBI" id="CHEBI:74418"/>
        <dbReference type="ChEBI" id="CHEBI:456215"/>
        <dbReference type="EC" id="2.3.1.234"/>
    </reaction>
</comment>
<keyword evidence="9" id="KW-0378">Hydrolase</keyword>
<evidence type="ECO:0000313" key="10">
    <source>
        <dbReference type="Proteomes" id="UP000028537"/>
    </source>
</evidence>
<dbReference type="AlphaFoldDB" id="A0A084EW99"/>
<keyword evidence="9" id="KW-0645">Protease</keyword>
<evidence type="ECO:0000256" key="2">
    <source>
        <dbReference type="ARBA" id="ARBA00022694"/>
    </source>
</evidence>
<dbReference type="Gene3D" id="3.30.420.40">
    <property type="match status" value="2"/>
</dbReference>
<feature type="binding site" evidence="7">
    <location>
        <position position="182"/>
    </location>
    <ligand>
        <name>substrate</name>
    </ligand>
</feature>
<dbReference type="GO" id="GO:0002949">
    <property type="term" value="P:tRNA threonylcarbamoyladenosine modification"/>
    <property type="evidence" value="ECO:0007669"/>
    <property type="project" value="UniProtKB-UniRule"/>
</dbReference>
<feature type="binding site" evidence="7">
    <location>
        <position position="186"/>
    </location>
    <ligand>
        <name>substrate</name>
    </ligand>
</feature>
<comment type="function">
    <text evidence="7">Required for the formation of a threonylcarbamoyl group on adenosine at position 37 (t(6)A37) in tRNAs that read codons beginning with adenine. Is involved in the transfer of the threonylcarbamoyl moiety of threonylcarbamoyl-AMP (TC-AMP) to the N6 group of A37, together with TsaE and TsaB. TsaD likely plays a direct catalytic role in this reaction.</text>
</comment>
<dbReference type="eggNOG" id="COG0533">
    <property type="taxonomic scope" value="Bacteria"/>
</dbReference>
<dbReference type="GO" id="GO:0005506">
    <property type="term" value="F:iron ion binding"/>
    <property type="evidence" value="ECO:0007669"/>
    <property type="project" value="UniProtKB-UniRule"/>
</dbReference>
<dbReference type="InterPro" id="IPR017861">
    <property type="entry name" value="KAE1/TsaD"/>
</dbReference>
<feature type="domain" description="Gcp-like" evidence="8">
    <location>
        <begin position="26"/>
        <end position="303"/>
    </location>
</feature>
<comment type="similarity">
    <text evidence="7">Belongs to the KAE1 / TsaD family.</text>
</comment>
<keyword evidence="1 7" id="KW-0808">Transferase</keyword>
<dbReference type="EC" id="2.3.1.234" evidence="7"/>
<evidence type="ECO:0000313" key="9">
    <source>
        <dbReference type="EMBL" id="KEZ22241.1"/>
    </source>
</evidence>
<dbReference type="GO" id="GO:0061711">
    <property type="term" value="F:tRNA N(6)-L-threonylcarbamoyladenine synthase activity"/>
    <property type="evidence" value="ECO:0007669"/>
    <property type="project" value="UniProtKB-EC"/>
</dbReference>
<comment type="cofactor">
    <cofactor evidence="7">
        <name>Fe(2+)</name>
        <dbReference type="ChEBI" id="CHEBI:29033"/>
    </cofactor>
    <text evidence="7">Binds 1 Fe(2+) ion per subunit.</text>
</comment>
<proteinExistence type="inferred from homology"/>
<accession>A0A084EW99</accession>
<evidence type="ECO:0000256" key="1">
    <source>
        <dbReference type="ARBA" id="ARBA00022679"/>
    </source>
</evidence>
<feature type="binding site" evidence="7">
    <location>
        <position position="114"/>
    </location>
    <ligand>
        <name>Fe cation</name>
        <dbReference type="ChEBI" id="CHEBI:24875"/>
    </ligand>
</feature>
<dbReference type="Pfam" id="PF00814">
    <property type="entry name" value="TsaD"/>
    <property type="match status" value="1"/>
</dbReference>
<dbReference type="NCBIfam" id="TIGR03723">
    <property type="entry name" value="T6A_TsaD_YgjD"/>
    <property type="match status" value="1"/>
</dbReference>
<evidence type="ECO:0000256" key="3">
    <source>
        <dbReference type="ARBA" id="ARBA00022723"/>
    </source>
</evidence>
<evidence type="ECO:0000256" key="4">
    <source>
        <dbReference type="ARBA" id="ARBA00023004"/>
    </source>
</evidence>
<sequence length="320" mass="35303">MEQNYFILSIETSCDETSVAIFNNQKLLAHVISSSSENQAAHGGVVPELASRYHEQNIVNVYLEAIQKANIDPFIITHIAYTAFPGLPGCLHVGKVFAKELASLLNAELVPINHLHAHAFSSIIDQPIHLPALALVVSGGETVIYQINDYDEIKVLNQTRDDAVGEVFDKVARTLGWAYPGGPIIDKNYDPKQADIQFIKQAPVDAMFSFSGLKTAIINYIHNHSQKKLKINAVQIASSFQKFAINEIVRKVQYYLNQTNLKHLLVGGGVSANSLLRSELLKLDTTVYLPQLLYTGDNAAMIGAYAYGLIKNNKKSILVK</sequence>
<keyword evidence="4 7" id="KW-0408">Iron</keyword>
<gene>
    <name evidence="9" type="primary">gcp</name>
    <name evidence="7" type="synonym">tsaD</name>
    <name evidence="9" type="ORF">UDIV_6810</name>
</gene>
<dbReference type="NCBIfam" id="TIGR00329">
    <property type="entry name" value="gcp_kae1"/>
    <property type="match status" value="1"/>
</dbReference>
<dbReference type="RefSeq" id="WP_038103573.1">
    <property type="nucleotide sequence ID" value="NZ_JFDP01000087.1"/>
</dbReference>
<comment type="caution">
    <text evidence="9">The sequence shown here is derived from an EMBL/GenBank/DDBJ whole genome shotgun (WGS) entry which is preliminary data.</text>
</comment>
<feature type="binding site" evidence="7">
    <location>
        <position position="169"/>
    </location>
    <ligand>
        <name>substrate</name>
    </ligand>
</feature>
<evidence type="ECO:0000256" key="7">
    <source>
        <dbReference type="HAMAP-Rule" id="MF_01445"/>
    </source>
</evidence>
<dbReference type="PRINTS" id="PR00789">
    <property type="entry name" value="OSIALOPTASE"/>
</dbReference>
<comment type="subcellular location">
    <subcellularLocation>
        <location evidence="7">Cytoplasm</location>
    </subcellularLocation>
</comment>
<protein>
    <recommendedName>
        <fullName evidence="7">tRNA N6-adenosine threonylcarbamoyltransferase</fullName>
        <ecNumber evidence="7">2.3.1.234</ecNumber>
    </recommendedName>
    <alternativeName>
        <fullName evidence="7">N6-L-threonylcarbamoyladenine synthase</fullName>
        <shortName evidence="7">t(6)A synthase</shortName>
    </alternativeName>
    <alternativeName>
        <fullName evidence="7">t(6)A37 threonylcarbamoyladenosine biosynthesis protein TsaD</fullName>
    </alternativeName>
    <alternativeName>
        <fullName evidence="7">tRNA threonylcarbamoyladenosine biosynthesis protein TsaD</fullName>
    </alternativeName>
</protein>
<feature type="binding site" evidence="7">
    <location>
        <position position="273"/>
    </location>
    <ligand>
        <name>substrate</name>
    </ligand>
</feature>
<evidence type="ECO:0000256" key="5">
    <source>
        <dbReference type="ARBA" id="ARBA00023315"/>
    </source>
</evidence>
<keyword evidence="10" id="KW-1185">Reference proteome</keyword>
<dbReference type="InterPro" id="IPR022450">
    <property type="entry name" value="TsaD"/>
</dbReference>
<dbReference type="GO" id="GO:0005737">
    <property type="term" value="C:cytoplasm"/>
    <property type="evidence" value="ECO:0007669"/>
    <property type="project" value="UniProtKB-SubCell"/>
</dbReference>
<feature type="binding site" evidence="7">
    <location>
        <begin position="136"/>
        <end position="140"/>
    </location>
    <ligand>
        <name>substrate</name>
    </ligand>
</feature>
<name>A0A084EW99_9BACT</name>
<dbReference type="Proteomes" id="UP000028537">
    <property type="component" value="Unassembled WGS sequence"/>
</dbReference>
<keyword evidence="5 7" id="KW-0012">Acyltransferase</keyword>
<evidence type="ECO:0000259" key="8">
    <source>
        <dbReference type="Pfam" id="PF00814"/>
    </source>
</evidence>
<organism evidence="9 10">
    <name type="scientific">Ureaplasma diversum NCTC 246</name>
    <dbReference type="NCBI Taxonomy" id="1188241"/>
    <lineage>
        <taxon>Bacteria</taxon>
        <taxon>Bacillati</taxon>
        <taxon>Mycoplasmatota</taxon>
        <taxon>Mycoplasmoidales</taxon>
        <taxon>Mycoplasmoidaceae</taxon>
        <taxon>Ureaplasma</taxon>
    </lineage>
</organism>
<feature type="binding site" evidence="7">
    <location>
        <position position="297"/>
    </location>
    <ligand>
        <name>Fe cation</name>
        <dbReference type="ChEBI" id="CHEBI:24875"/>
    </ligand>
</feature>
<dbReference type="GO" id="GO:0008233">
    <property type="term" value="F:peptidase activity"/>
    <property type="evidence" value="ECO:0007669"/>
    <property type="project" value="UniProtKB-KW"/>
</dbReference>
<dbReference type="EMBL" id="JFDP01000087">
    <property type="protein sequence ID" value="KEZ22241.1"/>
    <property type="molecule type" value="Genomic_DNA"/>
</dbReference>
<dbReference type="InterPro" id="IPR000905">
    <property type="entry name" value="Gcp-like_dom"/>
</dbReference>
<evidence type="ECO:0000256" key="6">
    <source>
        <dbReference type="ARBA" id="ARBA00048117"/>
    </source>
</evidence>
<dbReference type="PANTHER" id="PTHR11735">
    <property type="entry name" value="TRNA N6-ADENOSINE THREONYLCARBAMOYLTRANSFERASE"/>
    <property type="match status" value="1"/>
</dbReference>
<keyword evidence="3 7" id="KW-0479">Metal-binding</keyword>
<keyword evidence="7" id="KW-0963">Cytoplasm</keyword>
<dbReference type="HAMAP" id="MF_01445">
    <property type="entry name" value="TsaD"/>
    <property type="match status" value="1"/>
</dbReference>